<organism evidence="1 2">
    <name type="scientific">Aquimarina addita</name>
    <dbReference type="NCBI Taxonomy" id="870485"/>
    <lineage>
        <taxon>Bacteria</taxon>
        <taxon>Pseudomonadati</taxon>
        <taxon>Bacteroidota</taxon>
        <taxon>Flavobacteriia</taxon>
        <taxon>Flavobacteriales</taxon>
        <taxon>Flavobacteriaceae</taxon>
        <taxon>Aquimarina</taxon>
    </lineage>
</organism>
<accession>A0ABP7XGF0</accession>
<dbReference type="EMBL" id="BAABCW010000004">
    <property type="protein sequence ID" value="GAA4114787.1"/>
    <property type="molecule type" value="Genomic_DNA"/>
</dbReference>
<dbReference type="RefSeq" id="WP_344926039.1">
    <property type="nucleotide sequence ID" value="NZ_BAABCW010000004.1"/>
</dbReference>
<evidence type="ECO:0000313" key="2">
    <source>
        <dbReference type="Proteomes" id="UP001500459"/>
    </source>
</evidence>
<sequence length="167" mass="19192">MGRFFFGILVIGLVSVSFGQEKFQNTIENKEIDTNISDDNLQYSIPTFEITPSLSYLRQITPQNYQLMEINLDIDLRKKEHRNNTPLLQLPENKFVQSEYPNTLTVAPKTKSSSFQITGRGGYSNNIYSTRNRYSNSSTNNNGIQNNAYQDASLHTRFYNPFIGLPY</sequence>
<reference evidence="2" key="1">
    <citation type="journal article" date="2019" name="Int. J. Syst. Evol. Microbiol.">
        <title>The Global Catalogue of Microorganisms (GCM) 10K type strain sequencing project: providing services to taxonomists for standard genome sequencing and annotation.</title>
        <authorList>
            <consortium name="The Broad Institute Genomics Platform"/>
            <consortium name="The Broad Institute Genome Sequencing Center for Infectious Disease"/>
            <person name="Wu L."/>
            <person name="Ma J."/>
        </authorList>
    </citation>
    <scope>NUCLEOTIDE SEQUENCE [LARGE SCALE GENOMIC DNA]</scope>
    <source>
        <strain evidence="2">JCM 17106</strain>
    </source>
</reference>
<proteinExistence type="predicted"/>
<dbReference type="Proteomes" id="UP001500459">
    <property type="component" value="Unassembled WGS sequence"/>
</dbReference>
<keyword evidence="2" id="KW-1185">Reference proteome</keyword>
<protein>
    <submittedName>
        <fullName evidence="1">Uncharacterized protein</fullName>
    </submittedName>
</protein>
<name>A0ABP7XGF0_9FLAO</name>
<gene>
    <name evidence="1" type="ORF">GCM10022393_14550</name>
</gene>
<comment type="caution">
    <text evidence="1">The sequence shown here is derived from an EMBL/GenBank/DDBJ whole genome shotgun (WGS) entry which is preliminary data.</text>
</comment>
<evidence type="ECO:0000313" key="1">
    <source>
        <dbReference type="EMBL" id="GAA4114787.1"/>
    </source>
</evidence>